<reference evidence="1" key="1">
    <citation type="submission" date="2021-02" db="EMBL/GenBank/DDBJ databases">
        <authorList>
            <consortium name="DOE Joint Genome Institute"/>
            <person name="Ahrendt S."/>
            <person name="Looney B.P."/>
            <person name="Miyauchi S."/>
            <person name="Morin E."/>
            <person name="Drula E."/>
            <person name="Courty P.E."/>
            <person name="Chicoki N."/>
            <person name="Fauchery L."/>
            <person name="Kohler A."/>
            <person name="Kuo A."/>
            <person name="Labutti K."/>
            <person name="Pangilinan J."/>
            <person name="Lipzen A."/>
            <person name="Riley R."/>
            <person name="Andreopoulos W."/>
            <person name="He G."/>
            <person name="Johnson J."/>
            <person name="Barry K.W."/>
            <person name="Grigoriev I.V."/>
            <person name="Nagy L."/>
            <person name="Hibbett D."/>
            <person name="Henrissat B."/>
            <person name="Matheny P.B."/>
            <person name="Labbe J."/>
            <person name="Martin F."/>
        </authorList>
    </citation>
    <scope>NUCLEOTIDE SEQUENCE</scope>
    <source>
        <strain evidence="1">FP105234-sp</strain>
    </source>
</reference>
<protein>
    <submittedName>
        <fullName evidence="1">Uncharacterized protein</fullName>
    </submittedName>
</protein>
<reference evidence="1" key="2">
    <citation type="journal article" date="2022" name="New Phytol.">
        <title>Evolutionary transition to the ectomycorrhizal habit in the genomes of a hyperdiverse lineage of mushroom-forming fungi.</title>
        <authorList>
            <person name="Looney B."/>
            <person name="Miyauchi S."/>
            <person name="Morin E."/>
            <person name="Drula E."/>
            <person name="Courty P.E."/>
            <person name="Kohler A."/>
            <person name="Kuo A."/>
            <person name="LaButti K."/>
            <person name="Pangilinan J."/>
            <person name="Lipzen A."/>
            <person name="Riley R."/>
            <person name="Andreopoulos W."/>
            <person name="He G."/>
            <person name="Johnson J."/>
            <person name="Nolan M."/>
            <person name="Tritt A."/>
            <person name="Barry K.W."/>
            <person name="Grigoriev I.V."/>
            <person name="Nagy L.G."/>
            <person name="Hibbett D."/>
            <person name="Henrissat B."/>
            <person name="Matheny P.B."/>
            <person name="Labbe J."/>
            <person name="Martin F.M."/>
        </authorList>
    </citation>
    <scope>NUCLEOTIDE SEQUENCE</scope>
    <source>
        <strain evidence="1">FP105234-sp</strain>
    </source>
</reference>
<dbReference type="EMBL" id="MU276189">
    <property type="protein sequence ID" value="KAI0040528.1"/>
    <property type="molecule type" value="Genomic_DNA"/>
</dbReference>
<evidence type="ECO:0000313" key="2">
    <source>
        <dbReference type="Proteomes" id="UP000814033"/>
    </source>
</evidence>
<dbReference type="Proteomes" id="UP000814033">
    <property type="component" value="Unassembled WGS sequence"/>
</dbReference>
<name>A0ACB8R942_9AGAM</name>
<sequence>MQQSDDEDGGDYPHSPPAANGQPGVHTFLVEAHKISVEANFIIQSLPNVETPAVERICLQLEAIRRVLTNLDDPSVHNVRIERLWRDVRKGTVESYRQVFFHLEECGLLNMEDPAHRACLILVFLPRIQESLNRTMDAWNHHSIRTAQHRTPLALYELSREKALRGGYWTGDPGDPPEDASDPLYGVDFDAPMPPADEVRDEEHEAGFAAEGDTEQDDIGEDNEELTDAQDLLSDIDLQADDQKWGIDTYCEAVLLLQARMRT</sequence>
<keyword evidence="2" id="KW-1185">Reference proteome</keyword>
<organism evidence="1 2">
    <name type="scientific">Auriscalpium vulgare</name>
    <dbReference type="NCBI Taxonomy" id="40419"/>
    <lineage>
        <taxon>Eukaryota</taxon>
        <taxon>Fungi</taxon>
        <taxon>Dikarya</taxon>
        <taxon>Basidiomycota</taxon>
        <taxon>Agaricomycotina</taxon>
        <taxon>Agaricomycetes</taxon>
        <taxon>Russulales</taxon>
        <taxon>Auriscalpiaceae</taxon>
        <taxon>Auriscalpium</taxon>
    </lineage>
</organism>
<gene>
    <name evidence="1" type="ORF">FA95DRAFT_1502737</name>
</gene>
<comment type="caution">
    <text evidence="1">The sequence shown here is derived from an EMBL/GenBank/DDBJ whole genome shotgun (WGS) entry which is preliminary data.</text>
</comment>
<accession>A0ACB8R942</accession>
<proteinExistence type="predicted"/>
<evidence type="ECO:0000313" key="1">
    <source>
        <dbReference type="EMBL" id="KAI0040528.1"/>
    </source>
</evidence>